<gene>
    <name evidence="20" type="ORF">Z043_113678</name>
</gene>
<dbReference type="Proteomes" id="UP000034805">
    <property type="component" value="Unassembled WGS sequence"/>
</dbReference>
<dbReference type="SMART" id="SM00408">
    <property type="entry name" value="IGc2"/>
    <property type="match status" value="1"/>
</dbReference>
<evidence type="ECO:0000256" key="8">
    <source>
        <dbReference type="ARBA" id="ARBA00022692"/>
    </source>
</evidence>
<dbReference type="InterPro" id="IPR042456">
    <property type="entry name" value="F11R"/>
</dbReference>
<evidence type="ECO:0000256" key="2">
    <source>
        <dbReference type="ARBA" id="ARBA00004435"/>
    </source>
</evidence>
<keyword evidence="7" id="KW-0597">Phosphoprotein</keyword>
<keyword evidence="11" id="KW-0965">Cell junction</keyword>
<evidence type="ECO:0000256" key="18">
    <source>
        <dbReference type="ARBA" id="ARBA00046718"/>
    </source>
</evidence>
<sequence length="170" mass="18547">MHKNDTHTYILTETACPKWGHGSYKDRVELYSGGLRFIKVTRADTGEYSCDVSNADKFGEAKIQLIVQVPPSPPLCGIPSTVTTGSQVILTCNDKDGSPPSTYKWFKNKTPLPEDPSKFAVYKNSTYTINPQDGNLLFASVAKEDSGEYYCTASNGFGSPASCAPMLMEV</sequence>
<evidence type="ECO:0000256" key="13">
    <source>
        <dbReference type="ARBA" id="ARBA00023136"/>
    </source>
</evidence>
<keyword evidence="15" id="KW-0325">Glycoprotein</keyword>
<dbReference type="SUPFAM" id="SSF48726">
    <property type="entry name" value="Immunoglobulin"/>
    <property type="match status" value="2"/>
</dbReference>
<dbReference type="InterPro" id="IPR007110">
    <property type="entry name" value="Ig-like_dom"/>
</dbReference>
<comment type="similarity">
    <text evidence="3">Belongs to the immunoglobulin superfamily.</text>
</comment>
<dbReference type="PANTHER" id="PTHR45113:SF1">
    <property type="entry name" value="JUNCTIONAL ADHESION MOLECULE A"/>
    <property type="match status" value="1"/>
</dbReference>
<comment type="caution">
    <text evidence="20">The sequence shown here is derived from an EMBL/GenBank/DDBJ whole genome shotgun (WGS) entry which is preliminary data.</text>
</comment>
<dbReference type="STRING" id="113540.ENSSFOP00015069578"/>
<evidence type="ECO:0000256" key="5">
    <source>
        <dbReference type="ARBA" id="ARBA00022427"/>
    </source>
</evidence>
<dbReference type="GO" id="GO:0005923">
    <property type="term" value="C:bicellular tight junction"/>
    <property type="evidence" value="ECO:0007669"/>
    <property type="project" value="UniProtKB-SubCell"/>
</dbReference>
<keyword evidence="8" id="KW-0812">Transmembrane</keyword>
<dbReference type="InterPro" id="IPR003598">
    <property type="entry name" value="Ig_sub2"/>
</dbReference>
<keyword evidence="5" id="KW-0796">Tight junction</keyword>
<keyword evidence="13" id="KW-0472">Membrane</keyword>
<dbReference type="InterPro" id="IPR003599">
    <property type="entry name" value="Ig_sub"/>
</dbReference>
<comment type="subcellular location">
    <subcellularLocation>
        <location evidence="2">Cell junction</location>
        <location evidence="2">Tight junction</location>
    </subcellularLocation>
    <subcellularLocation>
        <location evidence="1">Cell membrane</location>
        <topology evidence="1">Single-pass type I membrane protein</topology>
    </subcellularLocation>
</comment>
<proteinExistence type="inferred from homology"/>
<dbReference type="EMBL" id="JARO02004907">
    <property type="protein sequence ID" value="KPP67700.1"/>
    <property type="molecule type" value="Genomic_DNA"/>
</dbReference>
<evidence type="ECO:0000256" key="12">
    <source>
        <dbReference type="ARBA" id="ARBA00022989"/>
    </source>
</evidence>
<organism evidence="20 21">
    <name type="scientific">Scleropages formosus</name>
    <name type="common">Asian bonytongue</name>
    <name type="synonym">Osteoglossum formosum</name>
    <dbReference type="NCBI Taxonomy" id="113540"/>
    <lineage>
        <taxon>Eukaryota</taxon>
        <taxon>Metazoa</taxon>
        <taxon>Chordata</taxon>
        <taxon>Craniata</taxon>
        <taxon>Vertebrata</taxon>
        <taxon>Euteleostomi</taxon>
        <taxon>Actinopterygii</taxon>
        <taxon>Neopterygii</taxon>
        <taxon>Teleostei</taxon>
        <taxon>Osteoglossocephala</taxon>
        <taxon>Osteoglossomorpha</taxon>
        <taxon>Osteoglossiformes</taxon>
        <taxon>Osteoglossidae</taxon>
        <taxon>Scleropages</taxon>
    </lineage>
</organism>
<dbReference type="GO" id="GO:0090559">
    <property type="term" value="P:regulation of membrane permeability"/>
    <property type="evidence" value="ECO:0007669"/>
    <property type="project" value="TreeGrafter"/>
</dbReference>
<protein>
    <recommendedName>
        <fullName evidence="4">Junctional adhesion molecule A</fullName>
    </recommendedName>
    <alternativeName>
        <fullName evidence="17">Junctional adhesion molecule 1</fullName>
    </alternativeName>
</protein>
<dbReference type="FunFam" id="2.60.40.10:FF:000342">
    <property type="entry name" value="Junctional adhesion molecule A"/>
    <property type="match status" value="1"/>
</dbReference>
<evidence type="ECO:0000256" key="17">
    <source>
        <dbReference type="ARBA" id="ARBA00030590"/>
    </source>
</evidence>
<feature type="non-terminal residue" evidence="20">
    <location>
        <position position="170"/>
    </location>
</feature>
<evidence type="ECO:0000256" key="3">
    <source>
        <dbReference type="ARBA" id="ARBA00008637"/>
    </source>
</evidence>
<keyword evidence="6" id="KW-1003">Cell membrane</keyword>
<dbReference type="Pfam" id="PF13927">
    <property type="entry name" value="Ig_3"/>
    <property type="match status" value="1"/>
</dbReference>
<evidence type="ECO:0000256" key="16">
    <source>
        <dbReference type="ARBA" id="ARBA00023319"/>
    </source>
</evidence>
<evidence type="ECO:0000256" key="14">
    <source>
        <dbReference type="ARBA" id="ARBA00023157"/>
    </source>
</evidence>
<dbReference type="InterPro" id="IPR036179">
    <property type="entry name" value="Ig-like_dom_sf"/>
</dbReference>
<dbReference type="SMART" id="SM00409">
    <property type="entry name" value="IG"/>
    <property type="match status" value="2"/>
</dbReference>
<dbReference type="GO" id="GO:0050892">
    <property type="term" value="P:intestinal absorption"/>
    <property type="evidence" value="ECO:0007669"/>
    <property type="project" value="TreeGrafter"/>
</dbReference>
<evidence type="ECO:0000259" key="19">
    <source>
        <dbReference type="PROSITE" id="PS50835"/>
    </source>
</evidence>
<evidence type="ECO:0000256" key="4">
    <source>
        <dbReference type="ARBA" id="ARBA00016608"/>
    </source>
</evidence>
<feature type="domain" description="Ig-like" evidence="19">
    <location>
        <begin position="73"/>
        <end position="169"/>
    </location>
</feature>
<dbReference type="GO" id="GO:0090557">
    <property type="term" value="P:establishment of endothelial intestinal barrier"/>
    <property type="evidence" value="ECO:0007669"/>
    <property type="project" value="TreeGrafter"/>
</dbReference>
<keyword evidence="10" id="KW-0677">Repeat</keyword>
<evidence type="ECO:0000313" key="21">
    <source>
        <dbReference type="Proteomes" id="UP000034805"/>
    </source>
</evidence>
<keyword evidence="16" id="KW-0393">Immunoglobulin domain</keyword>
<accession>A0A0P7U0U0</accession>
<reference evidence="20 21" key="1">
    <citation type="submission" date="2015-08" db="EMBL/GenBank/DDBJ databases">
        <title>The genome of the Asian arowana (Scleropages formosus).</title>
        <authorList>
            <person name="Tan M.H."/>
            <person name="Gan H.M."/>
            <person name="Croft L.J."/>
            <person name="Austin C.M."/>
        </authorList>
    </citation>
    <scope>NUCLEOTIDE SEQUENCE [LARGE SCALE GENOMIC DNA]</scope>
    <source>
        <strain evidence="20">Aro1</strain>
    </source>
</reference>
<comment type="subunit">
    <text evidence="18">Interacts with the ninth PDZ domain of MPDZ. Interacts with the first PDZ domain of PARD3. The association between PARD3 and PARD6B probably disrupts this interaction. Interacts with ITGAL (via I-domain). Interacts with CD151.</text>
</comment>
<keyword evidence="12" id="KW-1133">Transmembrane helix</keyword>
<dbReference type="Gene3D" id="2.60.40.10">
    <property type="entry name" value="Immunoglobulins"/>
    <property type="match status" value="2"/>
</dbReference>
<evidence type="ECO:0000256" key="1">
    <source>
        <dbReference type="ARBA" id="ARBA00004251"/>
    </source>
</evidence>
<dbReference type="GO" id="GO:0005886">
    <property type="term" value="C:plasma membrane"/>
    <property type="evidence" value="ECO:0007669"/>
    <property type="project" value="UniProtKB-SubCell"/>
</dbReference>
<dbReference type="PANTHER" id="PTHR45113">
    <property type="entry name" value="JUNCTIONAL ADHESION MOLECULE A"/>
    <property type="match status" value="1"/>
</dbReference>
<dbReference type="PROSITE" id="PS50835">
    <property type="entry name" value="IG_LIKE"/>
    <property type="match status" value="1"/>
</dbReference>
<name>A0A0P7U0U0_SCLFO</name>
<evidence type="ECO:0000256" key="10">
    <source>
        <dbReference type="ARBA" id="ARBA00022737"/>
    </source>
</evidence>
<evidence type="ECO:0000256" key="7">
    <source>
        <dbReference type="ARBA" id="ARBA00022553"/>
    </source>
</evidence>
<evidence type="ECO:0000256" key="6">
    <source>
        <dbReference type="ARBA" id="ARBA00022475"/>
    </source>
</evidence>
<dbReference type="GO" id="GO:0007155">
    <property type="term" value="P:cell adhesion"/>
    <property type="evidence" value="ECO:0007669"/>
    <property type="project" value="InterPro"/>
</dbReference>
<evidence type="ECO:0000256" key="11">
    <source>
        <dbReference type="ARBA" id="ARBA00022949"/>
    </source>
</evidence>
<evidence type="ECO:0000313" key="20">
    <source>
        <dbReference type="EMBL" id="KPP67700.1"/>
    </source>
</evidence>
<dbReference type="AlphaFoldDB" id="A0A0P7U0U0"/>
<dbReference type="InterPro" id="IPR013783">
    <property type="entry name" value="Ig-like_fold"/>
</dbReference>
<keyword evidence="14" id="KW-1015">Disulfide bond</keyword>
<evidence type="ECO:0000256" key="9">
    <source>
        <dbReference type="ARBA" id="ARBA00022729"/>
    </source>
</evidence>
<evidence type="ECO:0000256" key="15">
    <source>
        <dbReference type="ARBA" id="ARBA00023180"/>
    </source>
</evidence>
<keyword evidence="9" id="KW-0732">Signal</keyword>